<dbReference type="AlphaFoldDB" id="A0A9D6Z1Y3"/>
<keyword evidence="2" id="KW-0560">Oxidoreductase</keyword>
<dbReference type="GO" id="GO:0016491">
    <property type="term" value="F:oxidoreductase activity"/>
    <property type="evidence" value="ECO:0007669"/>
    <property type="project" value="UniProtKB-KW"/>
</dbReference>
<dbReference type="EMBL" id="JACRDE010000050">
    <property type="protein sequence ID" value="MBI5248204.1"/>
    <property type="molecule type" value="Genomic_DNA"/>
</dbReference>
<name>A0A9D6Z1Y3_9BACT</name>
<evidence type="ECO:0000256" key="1">
    <source>
        <dbReference type="ARBA" id="ARBA00022723"/>
    </source>
</evidence>
<proteinExistence type="predicted"/>
<keyword evidence="3" id="KW-0408">Iron</keyword>
<gene>
    <name evidence="6" type="ORF">HY912_01805</name>
</gene>
<evidence type="ECO:0000259" key="5">
    <source>
        <dbReference type="Pfam" id="PF02662"/>
    </source>
</evidence>
<dbReference type="InterPro" id="IPR003813">
    <property type="entry name" value="MvhD/FlpD"/>
</dbReference>
<evidence type="ECO:0000256" key="4">
    <source>
        <dbReference type="ARBA" id="ARBA00023014"/>
    </source>
</evidence>
<organism evidence="6 7">
    <name type="scientific">Desulfomonile tiedjei</name>
    <dbReference type="NCBI Taxonomy" id="2358"/>
    <lineage>
        <taxon>Bacteria</taxon>
        <taxon>Pseudomonadati</taxon>
        <taxon>Thermodesulfobacteriota</taxon>
        <taxon>Desulfomonilia</taxon>
        <taxon>Desulfomonilales</taxon>
        <taxon>Desulfomonilaceae</taxon>
        <taxon>Desulfomonile</taxon>
    </lineage>
</organism>
<reference evidence="6" key="1">
    <citation type="submission" date="2020-07" db="EMBL/GenBank/DDBJ databases">
        <title>Huge and variable diversity of episymbiotic CPR bacteria and DPANN archaea in groundwater ecosystems.</title>
        <authorList>
            <person name="He C.Y."/>
            <person name="Keren R."/>
            <person name="Whittaker M."/>
            <person name="Farag I.F."/>
            <person name="Doudna J."/>
            <person name="Cate J.H.D."/>
            <person name="Banfield J.F."/>
        </authorList>
    </citation>
    <scope>NUCLEOTIDE SEQUENCE</scope>
    <source>
        <strain evidence="6">NC_groundwater_1664_Pr3_B-0.1um_52_9</strain>
    </source>
</reference>
<dbReference type="GO" id="GO:0046872">
    <property type="term" value="F:metal ion binding"/>
    <property type="evidence" value="ECO:0007669"/>
    <property type="project" value="UniProtKB-KW"/>
</dbReference>
<accession>A0A9D6Z1Y3</accession>
<dbReference type="Pfam" id="PF02662">
    <property type="entry name" value="FlpD"/>
    <property type="match status" value="1"/>
</dbReference>
<sequence>MTDFEPRIIAFLCNWCSYVAADAAGVGRFAQQANVRVIRVFCSGMVDPSYVIKAFASGADGVMVAGCHPGDCHYLAGNIKALRRSFLLRNLLSELGVEKKRFRLAWIAASESPLYAQFVNEFVDEVRELGPYLPPKTKAAKGVA</sequence>
<evidence type="ECO:0000256" key="2">
    <source>
        <dbReference type="ARBA" id="ARBA00023002"/>
    </source>
</evidence>
<evidence type="ECO:0000313" key="7">
    <source>
        <dbReference type="Proteomes" id="UP000807825"/>
    </source>
</evidence>
<dbReference type="GO" id="GO:0051536">
    <property type="term" value="F:iron-sulfur cluster binding"/>
    <property type="evidence" value="ECO:0007669"/>
    <property type="project" value="UniProtKB-KW"/>
</dbReference>
<evidence type="ECO:0000313" key="6">
    <source>
        <dbReference type="EMBL" id="MBI5248204.1"/>
    </source>
</evidence>
<keyword evidence="4" id="KW-0411">Iron-sulfur</keyword>
<protein>
    <submittedName>
        <fullName evidence="6">Hydrogenase iron-sulfur subunit</fullName>
    </submittedName>
</protein>
<keyword evidence="1" id="KW-0479">Metal-binding</keyword>
<evidence type="ECO:0000256" key="3">
    <source>
        <dbReference type="ARBA" id="ARBA00023004"/>
    </source>
</evidence>
<dbReference type="Proteomes" id="UP000807825">
    <property type="component" value="Unassembled WGS sequence"/>
</dbReference>
<feature type="domain" description="F420-non-reducing hydrogenase iron-sulfur subunit D" evidence="5">
    <location>
        <begin position="8"/>
        <end position="130"/>
    </location>
</feature>
<comment type="caution">
    <text evidence="6">The sequence shown here is derived from an EMBL/GenBank/DDBJ whole genome shotgun (WGS) entry which is preliminary data.</text>
</comment>